<dbReference type="InterPro" id="IPR052169">
    <property type="entry name" value="CW_Biosynth-Accessory"/>
</dbReference>
<comment type="similarity">
    <text evidence="1">Belongs to the CapA family.</text>
</comment>
<dbReference type="AlphaFoldDB" id="A0A9D9HE80"/>
<dbReference type="SUPFAM" id="SSF56300">
    <property type="entry name" value="Metallo-dependent phosphatases"/>
    <property type="match status" value="1"/>
</dbReference>
<reference evidence="3" key="2">
    <citation type="journal article" date="2021" name="PeerJ">
        <title>Extensive microbial diversity within the chicken gut microbiome revealed by metagenomics and culture.</title>
        <authorList>
            <person name="Gilroy R."/>
            <person name="Ravi A."/>
            <person name="Getino M."/>
            <person name="Pursley I."/>
            <person name="Horton D.L."/>
            <person name="Alikhan N.F."/>
            <person name="Baker D."/>
            <person name="Gharbi K."/>
            <person name="Hall N."/>
            <person name="Watson M."/>
            <person name="Adriaenssens E.M."/>
            <person name="Foster-Nyarko E."/>
            <person name="Jarju S."/>
            <person name="Secka A."/>
            <person name="Antonio M."/>
            <person name="Oren A."/>
            <person name="Chaudhuri R.R."/>
            <person name="La Ragione R."/>
            <person name="Hildebrand F."/>
            <person name="Pallen M.J."/>
        </authorList>
    </citation>
    <scope>NUCLEOTIDE SEQUENCE</scope>
    <source>
        <strain evidence="3">20514</strain>
    </source>
</reference>
<comment type="caution">
    <text evidence="3">The sequence shown here is derived from an EMBL/GenBank/DDBJ whole genome shotgun (WGS) entry which is preliminary data.</text>
</comment>
<dbReference type="InterPro" id="IPR019079">
    <property type="entry name" value="Capsule_synth_CapA"/>
</dbReference>
<dbReference type="Pfam" id="PF09587">
    <property type="entry name" value="PGA_cap"/>
    <property type="match status" value="1"/>
</dbReference>
<name>A0A9D9HE80_9BACT</name>
<dbReference type="Gene3D" id="3.60.21.10">
    <property type="match status" value="1"/>
</dbReference>
<dbReference type="Proteomes" id="UP000810252">
    <property type="component" value="Unassembled WGS sequence"/>
</dbReference>
<dbReference type="PANTHER" id="PTHR33393:SF12">
    <property type="entry name" value="CAPSULE BIOSYNTHESIS PROTEIN CAPA"/>
    <property type="match status" value="1"/>
</dbReference>
<evidence type="ECO:0000313" key="4">
    <source>
        <dbReference type="Proteomes" id="UP000810252"/>
    </source>
</evidence>
<feature type="domain" description="Capsule synthesis protein CapA" evidence="2">
    <location>
        <begin position="87"/>
        <end position="336"/>
    </location>
</feature>
<dbReference type="CDD" id="cd07381">
    <property type="entry name" value="MPP_CapA"/>
    <property type="match status" value="1"/>
</dbReference>
<accession>A0A9D9HE80</accession>
<sequence length="420" mass="45991">MPQTRKTHPESSYGTRPGRAAASVRNAVYAAATSMFLMLPSRPADAGTVNAGHGTLPGVPARVDDKSILGMAMEARPARMQEPDTVVLRFIGDIMLHQAQIDNARDRDGNFDFSGYFRGIEDDLAKADIAVANMEFTLAGEPYSGYPSFCAPDSYAEYAAGCGIDVFLTANNHILDKGEKGLVRTLSVYSRLEKEYGTRMTGSAMDKDASGRNYPLLLSVRGLKIAFVNFTYGTNSGFGKKYPGTNLTVKEDILEAMQRAGRLGADLIIALPHWGVEYSTSHSPAQEETARWLAENGADLIVGTHPHVVQDTGVLETDRGRRVPVIYSLGNAISNMSAPDTQIGLMLEVRVPVDVYGDAGEVLPSFTFLWSSLPGRLADSHATVKVRDYLSRKEEWKQEYEYGKMVSTYIRIKRLTGIQD</sequence>
<proteinExistence type="inferred from homology"/>
<dbReference type="SMART" id="SM00854">
    <property type="entry name" value="PGA_cap"/>
    <property type="match status" value="1"/>
</dbReference>
<dbReference type="InterPro" id="IPR029052">
    <property type="entry name" value="Metallo-depent_PP-like"/>
</dbReference>
<dbReference type="PANTHER" id="PTHR33393">
    <property type="entry name" value="POLYGLUTAMINE SYNTHESIS ACCESSORY PROTEIN RV0574C-RELATED"/>
    <property type="match status" value="1"/>
</dbReference>
<organism evidence="3 4">
    <name type="scientific">Candidatus Cryptobacteroides merdigallinarum</name>
    <dbReference type="NCBI Taxonomy" id="2840770"/>
    <lineage>
        <taxon>Bacteria</taxon>
        <taxon>Pseudomonadati</taxon>
        <taxon>Bacteroidota</taxon>
        <taxon>Bacteroidia</taxon>
        <taxon>Bacteroidales</taxon>
        <taxon>Candidatus Cryptobacteroides</taxon>
    </lineage>
</organism>
<evidence type="ECO:0000256" key="1">
    <source>
        <dbReference type="ARBA" id="ARBA00005662"/>
    </source>
</evidence>
<gene>
    <name evidence="3" type="ORF">IAC29_02655</name>
</gene>
<reference evidence="3" key="1">
    <citation type="submission" date="2020-10" db="EMBL/GenBank/DDBJ databases">
        <authorList>
            <person name="Gilroy R."/>
        </authorList>
    </citation>
    <scope>NUCLEOTIDE SEQUENCE</scope>
    <source>
        <strain evidence="3">20514</strain>
    </source>
</reference>
<evidence type="ECO:0000259" key="2">
    <source>
        <dbReference type="SMART" id="SM00854"/>
    </source>
</evidence>
<protein>
    <submittedName>
        <fullName evidence="3">CapA family protein</fullName>
    </submittedName>
</protein>
<evidence type="ECO:0000313" key="3">
    <source>
        <dbReference type="EMBL" id="MBO8448156.1"/>
    </source>
</evidence>
<dbReference type="EMBL" id="JADIMQ010000040">
    <property type="protein sequence ID" value="MBO8448156.1"/>
    <property type="molecule type" value="Genomic_DNA"/>
</dbReference>